<feature type="chain" id="PRO_5045518473" description="Secretion system C-terminal sorting domain-containing protein" evidence="1">
    <location>
        <begin position="21"/>
        <end position="576"/>
    </location>
</feature>
<accession>A0ABP8LX71</accession>
<sequence length="576" mass="62350">MKNFYILLFAFLGYTIAAEAQVIAYHENFNNTITGVSGNFTQTTAAAYSDTLYTAGSNMQANATASELVIANYISTYNLRDITITWKDYRTQYWRRTNGKGEISETGGNNHTKIDNTNPVSLEYSLNGAPYVHVGEYTQSAAFFSWGVVNKGVAIKLPAALENQPNVRFRWKISVNSANTDFYAIDDVMIKGTPVLGTSTFGWSGRPLNEDPFTVSATPANPYQVDGVALTWQRAAIGTGVTVQTAAVATDFQKKKTLTLIQTGASANTGTELSLQLSQSVSGLTFSLLDVDRTGGQYKDKLEIIGFNGTQRVPVTKNNILPRISNEYNSGLVLAKADGVDARVTSSKGDVTISFVGDVNKVVIRYYNDDAAKGRQGIAIADLFWGMYDAPIGTLPVELAAFKGYSQNGNAKLVWTTASETDNDKFVVERSLDGRKFDQVGEVKGKGTSSIANSYSFTDTDPAAGTNYYRLRQVDFDGTADFSHIVALEFAQQAGLSPAALATVYPTAATSEVTIKLYSKASAGIVVVDATGRTVAQFANVAGGELVVPVQNLNKGMYFVTVTDGQQRETQRFMKR</sequence>
<dbReference type="Proteomes" id="UP001500552">
    <property type="component" value="Unassembled WGS sequence"/>
</dbReference>
<evidence type="ECO:0000313" key="3">
    <source>
        <dbReference type="EMBL" id="GAA4439167.1"/>
    </source>
</evidence>
<gene>
    <name evidence="3" type="ORF">GCM10023188_35300</name>
</gene>
<dbReference type="InterPro" id="IPR026444">
    <property type="entry name" value="Secre_tail"/>
</dbReference>
<dbReference type="Gene3D" id="2.60.40.10">
    <property type="entry name" value="Immunoglobulins"/>
    <property type="match status" value="1"/>
</dbReference>
<feature type="domain" description="Secretion system C-terminal sorting" evidence="2">
    <location>
        <begin position="504"/>
        <end position="573"/>
    </location>
</feature>
<reference evidence="4" key="1">
    <citation type="journal article" date="2019" name="Int. J. Syst. Evol. Microbiol.">
        <title>The Global Catalogue of Microorganisms (GCM) 10K type strain sequencing project: providing services to taxonomists for standard genome sequencing and annotation.</title>
        <authorList>
            <consortium name="The Broad Institute Genomics Platform"/>
            <consortium name="The Broad Institute Genome Sequencing Center for Infectious Disease"/>
            <person name="Wu L."/>
            <person name="Ma J."/>
        </authorList>
    </citation>
    <scope>NUCLEOTIDE SEQUENCE [LARGE SCALE GENOMIC DNA]</scope>
    <source>
        <strain evidence="4">JCM 17926</strain>
    </source>
</reference>
<dbReference type="InterPro" id="IPR013783">
    <property type="entry name" value="Ig-like_fold"/>
</dbReference>
<dbReference type="EMBL" id="BAABHC010000021">
    <property type="protein sequence ID" value="GAA4439167.1"/>
    <property type="molecule type" value="Genomic_DNA"/>
</dbReference>
<name>A0ABP8LX71_9BACT</name>
<dbReference type="RefSeq" id="WP_345160883.1">
    <property type="nucleotide sequence ID" value="NZ_BAABHC010000021.1"/>
</dbReference>
<protein>
    <recommendedName>
        <fullName evidence="2">Secretion system C-terminal sorting domain-containing protein</fullName>
    </recommendedName>
</protein>
<dbReference type="Gene3D" id="2.60.120.260">
    <property type="entry name" value="Galactose-binding domain-like"/>
    <property type="match status" value="1"/>
</dbReference>
<dbReference type="NCBIfam" id="TIGR04183">
    <property type="entry name" value="Por_Secre_tail"/>
    <property type="match status" value="1"/>
</dbReference>
<keyword evidence="4" id="KW-1185">Reference proteome</keyword>
<proteinExistence type="predicted"/>
<keyword evidence="1" id="KW-0732">Signal</keyword>
<evidence type="ECO:0000259" key="2">
    <source>
        <dbReference type="Pfam" id="PF18962"/>
    </source>
</evidence>
<comment type="caution">
    <text evidence="3">The sequence shown here is derived from an EMBL/GenBank/DDBJ whole genome shotgun (WGS) entry which is preliminary data.</text>
</comment>
<evidence type="ECO:0000313" key="4">
    <source>
        <dbReference type="Proteomes" id="UP001500552"/>
    </source>
</evidence>
<dbReference type="Pfam" id="PF18962">
    <property type="entry name" value="Por_Secre_tail"/>
    <property type="match status" value="1"/>
</dbReference>
<evidence type="ECO:0000256" key="1">
    <source>
        <dbReference type="SAM" id="SignalP"/>
    </source>
</evidence>
<organism evidence="3 4">
    <name type="scientific">Pontibacter saemangeumensis</name>
    <dbReference type="NCBI Taxonomy" id="1084525"/>
    <lineage>
        <taxon>Bacteria</taxon>
        <taxon>Pseudomonadati</taxon>
        <taxon>Bacteroidota</taxon>
        <taxon>Cytophagia</taxon>
        <taxon>Cytophagales</taxon>
        <taxon>Hymenobacteraceae</taxon>
        <taxon>Pontibacter</taxon>
    </lineage>
</organism>
<feature type="signal peptide" evidence="1">
    <location>
        <begin position="1"/>
        <end position="20"/>
    </location>
</feature>